<dbReference type="AlphaFoldDB" id="A0A0B8PDX7"/>
<dbReference type="PANTHER" id="PTHR13707:SF60">
    <property type="entry name" value="ACETATE COA-TRANSFERASE SUBUNIT ALPHA"/>
    <property type="match status" value="1"/>
</dbReference>
<dbReference type="SMART" id="SM00882">
    <property type="entry name" value="CoA_trans"/>
    <property type="match status" value="1"/>
</dbReference>
<keyword evidence="1 2" id="KW-0808">Transferase</keyword>
<reference evidence="2 3" key="1">
    <citation type="submission" date="2015-01" db="EMBL/GenBank/DDBJ databases">
        <title>Vibrio sp. C5 JCM 19232 whole genome shotgun sequence.</title>
        <authorList>
            <person name="Sawabe T."/>
            <person name="Meirelles P."/>
            <person name="Feng G."/>
            <person name="Sayaka M."/>
            <person name="Hattori M."/>
            <person name="Ohkuma M."/>
        </authorList>
    </citation>
    <scope>NUCLEOTIDE SEQUENCE [LARGE SCALE GENOMIC DNA]</scope>
    <source>
        <strain evidence="2 3">JCM19232</strain>
    </source>
</reference>
<dbReference type="GO" id="GO:0008410">
    <property type="term" value="F:CoA-transferase activity"/>
    <property type="evidence" value="ECO:0007669"/>
    <property type="project" value="InterPro"/>
</dbReference>
<dbReference type="NCBIfam" id="TIGR02429">
    <property type="entry name" value="pcaI_scoA_fam"/>
    <property type="match status" value="1"/>
</dbReference>
<evidence type="ECO:0000313" key="2">
    <source>
        <dbReference type="EMBL" id="GAM62822.1"/>
    </source>
</evidence>
<organism evidence="2 3">
    <name type="scientific">Vibrio ishigakensis</name>
    <dbReference type="NCBI Taxonomy" id="1481914"/>
    <lineage>
        <taxon>Bacteria</taxon>
        <taxon>Pseudomonadati</taxon>
        <taxon>Pseudomonadota</taxon>
        <taxon>Gammaproteobacteria</taxon>
        <taxon>Vibrionales</taxon>
        <taxon>Vibrionaceae</taxon>
        <taxon>Vibrio</taxon>
    </lineage>
</organism>
<proteinExistence type="predicted"/>
<sequence length="163" mass="17827">MCSFPRSSNSVAFTERYLAGEIELDIVPQGTLAERIRCGGAGIPGFYTPTGVGTPLAEGKEEKYFDGIPYLLERSLTADVALVKAERADTLGNLTYNKTARNFNPMMCTAAKKTIVQARQIVEPGGIDPEAVVTPQLFVNTLVEVSQPLQESELIRQGRSYPW</sequence>
<name>A0A0B8PDX7_9VIBR</name>
<dbReference type="Pfam" id="PF01144">
    <property type="entry name" value="CoA_trans"/>
    <property type="match status" value="1"/>
</dbReference>
<evidence type="ECO:0000313" key="3">
    <source>
        <dbReference type="Proteomes" id="UP000031670"/>
    </source>
</evidence>
<dbReference type="Gene3D" id="3.40.1080.10">
    <property type="entry name" value="Glutaconate Coenzyme A-transferase"/>
    <property type="match status" value="1"/>
</dbReference>
<dbReference type="EMBL" id="BBSA01000007">
    <property type="protein sequence ID" value="GAM62822.1"/>
    <property type="molecule type" value="Genomic_DNA"/>
</dbReference>
<accession>A0A0B8PDX7</accession>
<dbReference type="SUPFAM" id="SSF100950">
    <property type="entry name" value="NagB/RpiA/CoA transferase-like"/>
    <property type="match status" value="1"/>
</dbReference>
<dbReference type="Proteomes" id="UP000031670">
    <property type="component" value="Unassembled WGS sequence"/>
</dbReference>
<reference evidence="2 3" key="2">
    <citation type="submission" date="2015-01" db="EMBL/GenBank/DDBJ databases">
        <authorList>
            <consortium name="NBRP consortium"/>
            <person name="Sawabe T."/>
            <person name="Meirelles P."/>
            <person name="Feng G."/>
            <person name="Sayaka M."/>
            <person name="Hattori M."/>
            <person name="Ohkuma M."/>
        </authorList>
    </citation>
    <scope>NUCLEOTIDE SEQUENCE [LARGE SCALE GENOMIC DNA]</scope>
    <source>
        <strain evidence="2 3">JCM19232</strain>
    </source>
</reference>
<protein>
    <submittedName>
        <fullName evidence="2">3-oxoadipate CoA-transferase subunit A</fullName>
    </submittedName>
</protein>
<dbReference type="InterPro" id="IPR037171">
    <property type="entry name" value="NagB/RpiA_transferase-like"/>
</dbReference>
<dbReference type="InterPro" id="IPR012792">
    <property type="entry name" value="3-oxoacid_CoA-transf_A"/>
</dbReference>
<gene>
    <name evidence="2" type="ORF">JCM19232_4499</name>
</gene>
<dbReference type="PANTHER" id="PTHR13707">
    <property type="entry name" value="KETOACID-COENZYME A TRANSFERASE"/>
    <property type="match status" value="1"/>
</dbReference>
<comment type="caution">
    <text evidence="2">The sequence shown here is derived from an EMBL/GenBank/DDBJ whole genome shotgun (WGS) entry which is preliminary data.</text>
</comment>
<evidence type="ECO:0000256" key="1">
    <source>
        <dbReference type="ARBA" id="ARBA00022679"/>
    </source>
</evidence>
<dbReference type="InterPro" id="IPR004165">
    <property type="entry name" value="CoA_trans_fam_I"/>
</dbReference>